<keyword evidence="1" id="KW-0732">Signal</keyword>
<feature type="signal peptide" evidence="1">
    <location>
        <begin position="1"/>
        <end position="26"/>
    </location>
</feature>
<dbReference type="SUPFAM" id="SSF56003">
    <property type="entry name" value="Molybdenum cofactor-binding domain"/>
    <property type="match status" value="2"/>
</dbReference>
<name>A0A844X9T1_9SPHN</name>
<dbReference type="AlphaFoldDB" id="A0A844X9T1"/>
<dbReference type="EMBL" id="WUBR01000001">
    <property type="protein sequence ID" value="MWV27191.1"/>
    <property type="molecule type" value="Genomic_DNA"/>
</dbReference>
<dbReference type="PANTHER" id="PTHR47495">
    <property type="entry name" value="ALDEHYDE DEHYDROGENASE"/>
    <property type="match status" value="1"/>
</dbReference>
<dbReference type="SMART" id="SM01008">
    <property type="entry name" value="Ald_Xan_dh_C"/>
    <property type="match status" value="1"/>
</dbReference>
<evidence type="ECO:0000313" key="3">
    <source>
        <dbReference type="EMBL" id="MWV27191.1"/>
    </source>
</evidence>
<reference evidence="3 4" key="1">
    <citation type="submission" date="2019-12" db="EMBL/GenBank/DDBJ databases">
        <authorList>
            <person name="Lee S.D."/>
        </authorList>
    </citation>
    <scope>NUCLEOTIDE SEQUENCE [LARGE SCALE GENOMIC DNA]</scope>
    <source>
        <strain evidence="3 4">GH3-10</strain>
    </source>
</reference>
<dbReference type="PIRSF" id="PIRSF036389">
    <property type="entry name" value="IOR_B"/>
    <property type="match status" value="1"/>
</dbReference>
<dbReference type="GO" id="GO:0016491">
    <property type="term" value="F:oxidoreductase activity"/>
    <property type="evidence" value="ECO:0007669"/>
    <property type="project" value="InterPro"/>
</dbReference>
<dbReference type="InterPro" id="IPR012368">
    <property type="entry name" value="OxRdtase_Mopterin-bd_su_IorB"/>
</dbReference>
<dbReference type="Proteomes" id="UP000461409">
    <property type="component" value="Unassembled WGS sequence"/>
</dbReference>
<sequence>MPDGVQLSRRTLLKASAVAGGGFALAATFPMAGRATAVSGPADLNAFITIRPDNTITIVGKNPEIGQGIKTMLPMLIAEELDADWDSVSVKQGMTDAAKYGPQLAGGSFATPMNWMPMRQAGAAARAMLIAAAAQRWGVDAASLATEPGRVVQPGSSRSATFGELASDAAMMDVPDPASLKLKDQADFRIIGRAIGGVDSPKIVRGEPIFGVDTQLDGMVYAAFERSPVFGATLKSADLAAAKAQAGVIDAFKVAANPQASLVEGVAVIASNWWLANKARASLSPQWDNGEWETHSTKAYAQAAKDAWASGKSDEVFAEKGDIDATFAEADRVLEAEYSYPFLAHVAMEPMNCTALMHEDGTMEMWAPSQTPQGGQQAVAGYLGVEPSQVKVHITRMGGGFGRRLNNDYMVQVAAIAKEMPGTPVQLIWSREDDLRSDFYRPAGWHKMRAAVNADGKLTGWADHFVTFDLGDGAFNPAAMDATEFPAKYVDNLKFEQTKMATAVPMGALRAPRSNALSFVMQSFLDEVAHATGKDLPTLMLELTDGVEAEPETQGFVGPQPGFSAPRLQAVTRKVMQMAKWGQPVADGHALGFGFYYSHMGYFAEVVEASLDARGNPVVHNVWTAGDVGSQIINPFGALNQVEGSIIDGIGQAIQLAVEIEGGAAKQSNFHNYPLPRMPMTPKIHVEWVLSDNAPTGLGEPALPPVIPALTNALFALTGKRVRSLPIDPQVFA</sequence>
<dbReference type="InterPro" id="IPR006311">
    <property type="entry name" value="TAT_signal"/>
</dbReference>
<dbReference type="InterPro" id="IPR052516">
    <property type="entry name" value="N-heterocyclic_Hydroxylase"/>
</dbReference>
<evidence type="ECO:0000256" key="1">
    <source>
        <dbReference type="SAM" id="SignalP"/>
    </source>
</evidence>
<dbReference type="InterPro" id="IPR000674">
    <property type="entry name" value="Ald_Oxase/Xan_DH_a/b"/>
</dbReference>
<dbReference type="InterPro" id="IPR037165">
    <property type="entry name" value="AldOxase/xan_DH_Mopterin-bd_sf"/>
</dbReference>
<reference evidence="3 4" key="2">
    <citation type="submission" date="2020-02" db="EMBL/GenBank/DDBJ databases">
        <title>Erythrobacter dongmakensis sp. nov., isolated from a tidal mudflat.</title>
        <authorList>
            <person name="Kim I.S."/>
        </authorList>
    </citation>
    <scope>NUCLEOTIDE SEQUENCE [LARGE SCALE GENOMIC DNA]</scope>
    <source>
        <strain evidence="3 4">GH3-10</strain>
    </source>
</reference>
<organism evidence="3 4">
    <name type="scientific">Aurantiacibacter rhizosphaerae</name>
    <dbReference type="NCBI Taxonomy" id="2691582"/>
    <lineage>
        <taxon>Bacteria</taxon>
        <taxon>Pseudomonadati</taxon>
        <taxon>Pseudomonadota</taxon>
        <taxon>Alphaproteobacteria</taxon>
        <taxon>Sphingomonadales</taxon>
        <taxon>Erythrobacteraceae</taxon>
        <taxon>Aurantiacibacter</taxon>
    </lineage>
</organism>
<dbReference type="Gene3D" id="3.90.1170.50">
    <property type="entry name" value="Aldehyde oxidase/xanthine dehydrogenase, a/b hammerhead"/>
    <property type="match status" value="1"/>
</dbReference>
<dbReference type="PROSITE" id="PS51318">
    <property type="entry name" value="TAT"/>
    <property type="match status" value="1"/>
</dbReference>
<keyword evidence="4" id="KW-1185">Reference proteome</keyword>
<dbReference type="InterPro" id="IPR046867">
    <property type="entry name" value="AldOxase/xan_DH_MoCoBD2"/>
</dbReference>
<dbReference type="Gene3D" id="3.30.365.10">
    <property type="entry name" value="Aldehyde oxidase/xanthine dehydrogenase, molybdopterin binding domain"/>
    <property type="match status" value="4"/>
</dbReference>
<evidence type="ECO:0000259" key="2">
    <source>
        <dbReference type="SMART" id="SM01008"/>
    </source>
</evidence>
<dbReference type="InterPro" id="IPR008274">
    <property type="entry name" value="AldOxase/xan_DH_MoCoBD1"/>
</dbReference>
<feature type="domain" description="Aldehyde oxidase/xanthine dehydrogenase a/b hammerhead" evidence="2">
    <location>
        <begin position="205"/>
        <end position="291"/>
    </location>
</feature>
<protein>
    <submittedName>
        <fullName evidence="3">Molybdopterin-dependent oxidoreductase</fullName>
    </submittedName>
</protein>
<dbReference type="RefSeq" id="WP_160484785.1">
    <property type="nucleotide sequence ID" value="NZ_WUBR01000001.1"/>
</dbReference>
<accession>A0A844X9T1</accession>
<proteinExistence type="predicted"/>
<gene>
    <name evidence="3" type="ORF">GRF63_04660</name>
</gene>
<comment type="caution">
    <text evidence="3">The sequence shown here is derived from an EMBL/GenBank/DDBJ whole genome shotgun (WGS) entry which is preliminary data.</text>
</comment>
<dbReference type="Pfam" id="PF02738">
    <property type="entry name" value="MoCoBD_1"/>
    <property type="match status" value="1"/>
</dbReference>
<evidence type="ECO:0000313" key="4">
    <source>
        <dbReference type="Proteomes" id="UP000461409"/>
    </source>
</evidence>
<dbReference type="PANTHER" id="PTHR47495:SF3">
    <property type="entry name" value="BLR6219 PROTEIN"/>
    <property type="match status" value="1"/>
</dbReference>
<feature type="chain" id="PRO_5033059753" evidence="1">
    <location>
        <begin position="27"/>
        <end position="733"/>
    </location>
</feature>
<dbReference type="Pfam" id="PF20256">
    <property type="entry name" value="MoCoBD_2"/>
    <property type="match status" value="2"/>
</dbReference>